<feature type="compositionally biased region" description="Acidic residues" evidence="9">
    <location>
        <begin position="511"/>
        <end position="522"/>
    </location>
</feature>
<dbReference type="AlphaFoldDB" id="A0A9W7XRP8"/>
<evidence type="ECO:0000256" key="1">
    <source>
        <dbReference type="ARBA" id="ARBA00004123"/>
    </source>
</evidence>
<keyword evidence="3" id="KW-0805">Transcription regulation</keyword>
<evidence type="ECO:0000256" key="8">
    <source>
        <dbReference type="SAM" id="Coils"/>
    </source>
</evidence>
<dbReference type="Proteomes" id="UP001145021">
    <property type="component" value="Unassembled WGS sequence"/>
</dbReference>
<dbReference type="CDD" id="cd10211">
    <property type="entry name" value="ASKHA_NBD_Arp5"/>
    <property type="match status" value="1"/>
</dbReference>
<dbReference type="PANTHER" id="PTHR11937">
    <property type="entry name" value="ACTIN"/>
    <property type="match status" value="1"/>
</dbReference>
<comment type="similarity">
    <text evidence="7">Belongs to the actin family.</text>
</comment>
<organism evidence="10 11">
    <name type="scientific">Coemansia asiatica</name>
    <dbReference type="NCBI Taxonomy" id="1052880"/>
    <lineage>
        <taxon>Eukaryota</taxon>
        <taxon>Fungi</taxon>
        <taxon>Fungi incertae sedis</taxon>
        <taxon>Zoopagomycota</taxon>
        <taxon>Kickxellomycotina</taxon>
        <taxon>Kickxellomycetes</taxon>
        <taxon>Kickxellales</taxon>
        <taxon>Kickxellaceae</taxon>
        <taxon>Coemansia</taxon>
    </lineage>
</organism>
<feature type="compositionally biased region" description="Basic and acidic residues" evidence="9">
    <location>
        <begin position="391"/>
        <end position="419"/>
    </location>
</feature>
<evidence type="ECO:0000313" key="10">
    <source>
        <dbReference type="EMBL" id="KAJ1648114.1"/>
    </source>
</evidence>
<feature type="coiled-coil region" evidence="8">
    <location>
        <begin position="275"/>
        <end position="365"/>
    </location>
</feature>
<dbReference type="GO" id="GO:0006974">
    <property type="term" value="P:DNA damage response"/>
    <property type="evidence" value="ECO:0007669"/>
    <property type="project" value="UniProtKB-KW"/>
</dbReference>
<evidence type="ECO:0000256" key="2">
    <source>
        <dbReference type="ARBA" id="ARBA00022763"/>
    </source>
</evidence>
<proteinExistence type="inferred from homology"/>
<gene>
    <name evidence="10" type="primary">ARP5</name>
    <name evidence="10" type="ORF">LPJ64_000567</name>
</gene>
<feature type="region of interest" description="Disordered" evidence="9">
    <location>
        <begin position="389"/>
        <end position="419"/>
    </location>
</feature>
<dbReference type="SUPFAM" id="SSF53067">
    <property type="entry name" value="Actin-like ATPase domain"/>
    <property type="match status" value="2"/>
</dbReference>
<dbReference type="FunFam" id="3.30.420.40:FF:000058">
    <property type="entry name" value="Putative actin-related protein 5"/>
    <property type="match status" value="1"/>
</dbReference>
<dbReference type="EMBL" id="JANBOH010000011">
    <property type="protein sequence ID" value="KAJ1648114.1"/>
    <property type="molecule type" value="Genomic_DNA"/>
</dbReference>
<keyword evidence="4 8" id="KW-0175">Coiled coil</keyword>
<evidence type="ECO:0000256" key="7">
    <source>
        <dbReference type="RuleBase" id="RU000487"/>
    </source>
</evidence>
<feature type="coiled-coil region" evidence="8">
    <location>
        <begin position="443"/>
        <end position="470"/>
    </location>
</feature>
<evidence type="ECO:0000256" key="3">
    <source>
        <dbReference type="ARBA" id="ARBA00023015"/>
    </source>
</evidence>
<dbReference type="InterPro" id="IPR043129">
    <property type="entry name" value="ATPase_NBD"/>
</dbReference>
<evidence type="ECO:0000256" key="5">
    <source>
        <dbReference type="ARBA" id="ARBA00023163"/>
    </source>
</evidence>
<dbReference type="InterPro" id="IPR004000">
    <property type="entry name" value="Actin"/>
</dbReference>
<comment type="caution">
    <text evidence="10">The sequence shown here is derived from an EMBL/GenBank/DDBJ whole genome shotgun (WGS) entry which is preliminary data.</text>
</comment>
<evidence type="ECO:0000256" key="6">
    <source>
        <dbReference type="ARBA" id="ARBA00023242"/>
    </source>
</evidence>
<sequence>MPDGPVDPAPAIPWFDYATMGQNGSVPLVIDNGSGMCRAGWATENDPRLEFDNVVAKYRNRKISNGPILLVGNTVYSDPMAKTSIRSGFDNSVVTNFEVMESVLDYVFTMLGCSEDSVGQPIVMTETVCTPFTSRRHMSELLFECYGVPSVTYGIDSVWSYYKNTGGFNKGGLIVASGNTASHVIPIYDARARTDHCKRINLGGLSMEEYMLKLLQLKYPSFPMKITEWQSRQLVEKFAYVAQDFDDELAGYLDIDNLRTNDVVVQFPFPMPALDERTEEDIQKATERRREQAKKMQEMAAKKRQEKNDMRARELEQLAALRDNKDKMDADEFVDRLRDQGMATENELEEAIAKAQQFVARALNKDTGAAVEEKEPPTFPLVDLPDEELTEEQRQEKRKQVFLKASHEARERARAEKEKERMRFEEIARLDDERRTNHFDQWLAELQGKRNEAINRIEERRARRRELNDRRSHASQMRMRNIADLAANEPGSAAAGGNGAAGSKRRRRGDQDDDFGAEDDDWNIYRDISKEDEAEEDEEDEAELEKYNKQLQKHAPDYLEGLDRVARAKIEGTTMYRFTEGCQPAILEKPAAPYKPDNATIVARAAREYQLHLNVERIRVPEIIFRPSLVGLDQAGLLETVEGIIKRAGRASLVSNVFVTGGGFAQLPGILQRLEWDIRSIVPVDTPIAVRRAADPLRDAWRGAALWSTREVDEFRASCFTKQDYLELGGEYIREHSASNRYHKFSAAASPASL</sequence>
<evidence type="ECO:0000256" key="4">
    <source>
        <dbReference type="ARBA" id="ARBA00023054"/>
    </source>
</evidence>
<keyword evidence="5" id="KW-0804">Transcription</keyword>
<dbReference type="Gene3D" id="3.30.420.40">
    <property type="match status" value="2"/>
</dbReference>
<reference evidence="10" key="1">
    <citation type="submission" date="2022-07" db="EMBL/GenBank/DDBJ databases">
        <title>Phylogenomic reconstructions and comparative analyses of Kickxellomycotina fungi.</title>
        <authorList>
            <person name="Reynolds N.K."/>
            <person name="Stajich J.E."/>
            <person name="Barry K."/>
            <person name="Grigoriev I.V."/>
            <person name="Crous P."/>
            <person name="Smith M.E."/>
        </authorList>
    </citation>
    <scope>NUCLEOTIDE SEQUENCE</scope>
    <source>
        <strain evidence="10">NBRC 105413</strain>
    </source>
</reference>
<keyword evidence="11" id="KW-1185">Reference proteome</keyword>
<dbReference type="GO" id="GO:0005634">
    <property type="term" value="C:nucleus"/>
    <property type="evidence" value="ECO:0007669"/>
    <property type="project" value="UniProtKB-SubCell"/>
</dbReference>
<dbReference type="Pfam" id="PF00022">
    <property type="entry name" value="Actin"/>
    <property type="match status" value="2"/>
</dbReference>
<comment type="subcellular location">
    <subcellularLocation>
        <location evidence="1">Nucleus</location>
    </subcellularLocation>
</comment>
<dbReference type="FunFam" id="3.30.420.40:FF:000122">
    <property type="entry name" value="ARP5 actin-related protein 5 homolog"/>
    <property type="match status" value="1"/>
</dbReference>
<keyword evidence="2" id="KW-0227">DNA damage</keyword>
<protein>
    <submittedName>
        <fullName evidence="10">Nuclear actin-protein involved in chromatin remodeling</fullName>
    </submittedName>
</protein>
<name>A0A9W7XRP8_9FUNG</name>
<keyword evidence="6" id="KW-0539">Nucleus</keyword>
<evidence type="ECO:0000256" key="9">
    <source>
        <dbReference type="SAM" id="MobiDB-lite"/>
    </source>
</evidence>
<feature type="region of interest" description="Disordered" evidence="9">
    <location>
        <begin position="486"/>
        <end position="544"/>
    </location>
</feature>
<evidence type="ECO:0000313" key="11">
    <source>
        <dbReference type="Proteomes" id="UP001145021"/>
    </source>
</evidence>
<feature type="compositionally biased region" description="Acidic residues" evidence="9">
    <location>
        <begin position="532"/>
        <end position="543"/>
    </location>
</feature>
<dbReference type="SMART" id="SM00268">
    <property type="entry name" value="ACTIN"/>
    <property type="match status" value="1"/>
</dbReference>
<accession>A0A9W7XRP8</accession>